<reference evidence="1 2" key="2">
    <citation type="journal article" date="2011" name="Stand. Genomic Sci.">
        <title>Complete genome sequence of Truepera radiovictrix type strain (RQ-24).</title>
        <authorList>
            <person name="Ivanova N."/>
            <person name="Rohde C."/>
            <person name="Munk C."/>
            <person name="Nolan M."/>
            <person name="Lucas S."/>
            <person name="Del Rio T.G."/>
            <person name="Tice H."/>
            <person name="Deshpande S."/>
            <person name="Cheng J.F."/>
            <person name="Tapia R."/>
            <person name="Han C."/>
            <person name="Goodwin L."/>
            <person name="Pitluck S."/>
            <person name="Liolios K."/>
            <person name="Mavromatis K."/>
            <person name="Mikhailova N."/>
            <person name="Pati A."/>
            <person name="Chen A."/>
            <person name="Palaniappan K."/>
            <person name="Land M."/>
            <person name="Hauser L."/>
            <person name="Chang Y.J."/>
            <person name="Jeffries C.D."/>
            <person name="Brambilla E."/>
            <person name="Rohde M."/>
            <person name="Goker M."/>
            <person name="Tindall B.J."/>
            <person name="Woyke T."/>
            <person name="Bristow J."/>
            <person name="Eisen J.A."/>
            <person name="Markowitz V."/>
            <person name="Hugenholtz P."/>
            <person name="Kyrpides N.C."/>
            <person name="Klenk H.P."/>
            <person name="Lapidus A."/>
        </authorList>
    </citation>
    <scope>NUCLEOTIDE SEQUENCE [LARGE SCALE GENOMIC DNA]</scope>
    <source>
        <strain evidence="2">DSM 17093 / CIP 108686 / LMG 22925 / RQ-24</strain>
    </source>
</reference>
<reference evidence="2" key="1">
    <citation type="submission" date="2010-05" db="EMBL/GenBank/DDBJ databases">
        <title>The complete genome of Truepera radiovictris DSM 17093.</title>
        <authorList>
            <consortium name="US DOE Joint Genome Institute (JGI-PGF)"/>
            <person name="Lucas S."/>
            <person name="Copeland A."/>
            <person name="Lapidus A."/>
            <person name="Glavina del Rio T."/>
            <person name="Dalin E."/>
            <person name="Tice H."/>
            <person name="Bruce D."/>
            <person name="Goodwin L."/>
            <person name="Pitluck S."/>
            <person name="Kyrpides N."/>
            <person name="Mavromatis K."/>
            <person name="Ovchinnikova G."/>
            <person name="Munk A.C."/>
            <person name="Detter J.C."/>
            <person name="Han C."/>
            <person name="Tapia R."/>
            <person name="Land M."/>
            <person name="Hauser L."/>
            <person name="Markowitz V."/>
            <person name="Cheng J.-F."/>
            <person name="Hugenholtz P."/>
            <person name="Woyke T."/>
            <person name="Wu D."/>
            <person name="Tindall B."/>
            <person name="Pomrenke H.G."/>
            <person name="Brambilla E."/>
            <person name="Klenk H.-P."/>
            <person name="Eisen J.A."/>
        </authorList>
    </citation>
    <scope>NUCLEOTIDE SEQUENCE [LARGE SCALE GENOMIC DNA]</scope>
    <source>
        <strain evidence="2">DSM 17093 / CIP 108686 / LMG 22925 / RQ-24</strain>
    </source>
</reference>
<evidence type="ECO:0000313" key="1">
    <source>
        <dbReference type="EMBL" id="ADI13922.1"/>
    </source>
</evidence>
<dbReference type="AlphaFoldDB" id="D7CU24"/>
<dbReference type="SUPFAM" id="SSF53756">
    <property type="entry name" value="UDP-Glycosyltransferase/glycogen phosphorylase"/>
    <property type="match status" value="1"/>
</dbReference>
<dbReference type="RefSeq" id="WP_013177294.1">
    <property type="nucleotide sequence ID" value="NC_014221.1"/>
</dbReference>
<dbReference type="Gene3D" id="3.40.50.2000">
    <property type="entry name" value="Glycogen Phosphorylase B"/>
    <property type="match status" value="1"/>
</dbReference>
<name>D7CU24_TRURR</name>
<dbReference type="eggNOG" id="COG4370">
    <property type="taxonomic scope" value="Bacteria"/>
</dbReference>
<organism evidence="1 2">
    <name type="scientific">Truepera radiovictrix (strain DSM 17093 / CIP 108686 / LMG 22925 / RQ-24)</name>
    <dbReference type="NCBI Taxonomy" id="649638"/>
    <lineage>
        <taxon>Bacteria</taxon>
        <taxon>Thermotogati</taxon>
        <taxon>Deinococcota</taxon>
        <taxon>Deinococci</taxon>
        <taxon>Trueperales</taxon>
        <taxon>Trueperaceae</taxon>
        <taxon>Truepera</taxon>
    </lineage>
</organism>
<dbReference type="HOGENOM" id="CLU_035659_0_0_0"/>
<keyword evidence="2" id="KW-1185">Reference proteome</keyword>
<accession>D7CU24</accession>
<gene>
    <name evidence="1" type="ordered locus">Trad_0788</name>
</gene>
<dbReference type="PANTHER" id="PTHR39517:SF1">
    <property type="entry name" value="LIPID-A-DISACCHARIDE SYNTHASE"/>
    <property type="match status" value="1"/>
</dbReference>
<protein>
    <recommendedName>
        <fullName evidence="3">Lipid-A-disaccharide synthase</fullName>
    </recommendedName>
</protein>
<dbReference type="STRING" id="649638.Trad_0788"/>
<dbReference type="NCBIfam" id="TIGR03492">
    <property type="entry name" value="lipid-A-disaccharide synthase-related protein"/>
    <property type="match status" value="1"/>
</dbReference>
<sequence>MRVTLLSNGHGEDTVGATLGEALRSLAPELALQAFPTVDAGEAYERLGVPILGPRRVMPSGGLTAHTLAALLADLRAGFLSMTAAQVRALRRLETDALVVIGDLYALLLSSAVRTRSRFYVQTLVSSYHAGGRSLNRYFMERFSLPERALIRRLVRHTYVRDAPTAALLARYGLPASALGNPMLDPLTAPPEADLALGVPLTPPVVALLPGTRRYAPAALERMLGALERWPEATGLVAWANGALPTLPGWRLEPVGPGWRVVRSATSAHPPRVYLLQHRFAEVLRASQLALGTSGTAHEQAAALGLPVVAFALPPDYTPAFLANQARLLGAALTLAAANPAALAEALQRLWGDPERYRRASEAGRARMGAPGGGEAIARDILRRLAATEPSH</sequence>
<dbReference type="PANTHER" id="PTHR39517">
    <property type="entry name" value="SLL0192 PROTEIN"/>
    <property type="match status" value="1"/>
</dbReference>
<dbReference type="OrthoDB" id="29253at2"/>
<evidence type="ECO:0008006" key="3">
    <source>
        <dbReference type="Google" id="ProtNLM"/>
    </source>
</evidence>
<proteinExistence type="predicted"/>
<dbReference type="InterPro" id="IPR019994">
    <property type="entry name" value="Lipid-A-disac_synthase-rel_put"/>
</dbReference>
<dbReference type="KEGG" id="tra:Trad_0788"/>
<dbReference type="Proteomes" id="UP000000379">
    <property type="component" value="Chromosome"/>
</dbReference>
<evidence type="ECO:0000313" key="2">
    <source>
        <dbReference type="Proteomes" id="UP000000379"/>
    </source>
</evidence>
<dbReference type="EMBL" id="CP002049">
    <property type="protein sequence ID" value="ADI13922.1"/>
    <property type="molecule type" value="Genomic_DNA"/>
</dbReference>